<dbReference type="GO" id="GO:0015179">
    <property type="term" value="F:L-amino acid transmembrane transporter activity"/>
    <property type="evidence" value="ECO:0007669"/>
    <property type="project" value="TreeGrafter"/>
</dbReference>
<feature type="transmembrane region" description="Helical" evidence="6">
    <location>
        <begin position="279"/>
        <end position="305"/>
    </location>
</feature>
<reference evidence="9" key="1">
    <citation type="submission" date="2022-11" db="UniProtKB">
        <authorList>
            <consortium name="WormBaseParasite"/>
        </authorList>
    </citation>
    <scope>IDENTIFICATION</scope>
</reference>
<evidence type="ECO:0000256" key="5">
    <source>
        <dbReference type="SAM" id="MobiDB-lite"/>
    </source>
</evidence>
<dbReference type="Pfam" id="PF01490">
    <property type="entry name" value="Aa_trans"/>
    <property type="match status" value="1"/>
</dbReference>
<keyword evidence="4 6" id="KW-0472">Membrane</keyword>
<evidence type="ECO:0000256" key="4">
    <source>
        <dbReference type="ARBA" id="ARBA00023136"/>
    </source>
</evidence>
<evidence type="ECO:0000256" key="6">
    <source>
        <dbReference type="SAM" id="Phobius"/>
    </source>
</evidence>
<feature type="transmembrane region" description="Helical" evidence="6">
    <location>
        <begin position="145"/>
        <end position="170"/>
    </location>
</feature>
<evidence type="ECO:0000256" key="3">
    <source>
        <dbReference type="ARBA" id="ARBA00022989"/>
    </source>
</evidence>
<name>A0A914C080_9BILA</name>
<dbReference type="AlphaFoldDB" id="A0A914C080"/>
<organism evidence="8 9">
    <name type="scientific">Acrobeloides nanus</name>
    <dbReference type="NCBI Taxonomy" id="290746"/>
    <lineage>
        <taxon>Eukaryota</taxon>
        <taxon>Metazoa</taxon>
        <taxon>Ecdysozoa</taxon>
        <taxon>Nematoda</taxon>
        <taxon>Chromadorea</taxon>
        <taxon>Rhabditida</taxon>
        <taxon>Tylenchina</taxon>
        <taxon>Cephalobomorpha</taxon>
        <taxon>Cephaloboidea</taxon>
        <taxon>Cephalobidae</taxon>
        <taxon>Acrobeloides</taxon>
    </lineage>
</organism>
<evidence type="ECO:0000256" key="1">
    <source>
        <dbReference type="ARBA" id="ARBA00004141"/>
    </source>
</evidence>
<dbReference type="PANTHER" id="PTHR22950:SF193">
    <property type="entry name" value="AMINO ACID TRANSPORTER TRANSMEMBRANE DOMAIN-CONTAINING PROTEIN"/>
    <property type="match status" value="1"/>
</dbReference>
<evidence type="ECO:0000256" key="2">
    <source>
        <dbReference type="ARBA" id="ARBA00022692"/>
    </source>
</evidence>
<feature type="transmembrane region" description="Helical" evidence="6">
    <location>
        <begin position="452"/>
        <end position="474"/>
    </location>
</feature>
<comment type="subcellular location">
    <subcellularLocation>
        <location evidence="1">Membrane</location>
        <topology evidence="1">Multi-pass membrane protein</topology>
    </subcellularLocation>
</comment>
<evidence type="ECO:0000313" key="9">
    <source>
        <dbReference type="WBParaSite" id="ACRNAN_Path_1414.g5557.t1"/>
    </source>
</evidence>
<sequence length="479" mass="52987">MSQICHNTFPSLSTPSNHSENPSIAKLDTIQSESLPDNTVNGRRIIRENGLSATATLINFLKGVVGGPGCLSIALGFKHAGLWAGFAIVFVFGFLNNYCMLQLVHCARHLAKRKGDVPLDYGTVAYEACANSFSWLRPHKRKARIIVNISILAMQVGICSVFYVFITVHLKLVFKETCNFELPSPIWMLIIAPFLIVINQTKNLRVIAIFSASSHMVMFICLIVVFQEILRSPHTRTSDLPWFGTFDGFTSAAGAILYAFEGTAMVLPLENKLKHPDDMLGPVGVLSTGMNLVSILYAACGFYGYITYANKVKGSIALNLPNEPIFYALDGMLCFVVYTGYVIQAYVIIEMLWPEFQKRVVDKFGFNQRSHAYFECLFRALVVLLTMAIAMGIPNLEEIIPLVGVTAGMTIAFVLPPTIDTIVFLPEMLAEMKKEESFKIPWRLIGKMTQNILLASVGIFGLVAGLQSTIRSLINGNDE</sequence>
<feature type="transmembrane region" description="Helical" evidence="6">
    <location>
        <begin position="83"/>
        <end position="104"/>
    </location>
</feature>
<feature type="transmembrane region" description="Helical" evidence="6">
    <location>
        <begin position="53"/>
        <end position="77"/>
    </location>
</feature>
<feature type="domain" description="Amino acid transporter transmembrane" evidence="7">
    <location>
        <begin position="51"/>
        <end position="427"/>
    </location>
</feature>
<dbReference type="InterPro" id="IPR013057">
    <property type="entry name" value="AA_transpt_TM"/>
</dbReference>
<feature type="transmembrane region" description="Helical" evidence="6">
    <location>
        <begin position="399"/>
        <end position="425"/>
    </location>
</feature>
<keyword evidence="8" id="KW-1185">Reference proteome</keyword>
<keyword evidence="2 6" id="KW-0812">Transmembrane</keyword>
<protein>
    <submittedName>
        <fullName evidence="9">Amino acid transporter transmembrane domain-containing protein</fullName>
    </submittedName>
</protein>
<dbReference type="PANTHER" id="PTHR22950">
    <property type="entry name" value="AMINO ACID TRANSPORTER"/>
    <property type="match status" value="1"/>
</dbReference>
<feature type="transmembrane region" description="Helical" evidence="6">
    <location>
        <begin position="206"/>
        <end position="226"/>
    </location>
</feature>
<feature type="compositionally biased region" description="Polar residues" evidence="5">
    <location>
        <begin position="1"/>
        <end position="22"/>
    </location>
</feature>
<evidence type="ECO:0000313" key="8">
    <source>
        <dbReference type="Proteomes" id="UP000887540"/>
    </source>
</evidence>
<accession>A0A914C080</accession>
<feature type="transmembrane region" description="Helical" evidence="6">
    <location>
        <begin position="182"/>
        <end position="199"/>
    </location>
</feature>
<proteinExistence type="predicted"/>
<feature type="transmembrane region" description="Helical" evidence="6">
    <location>
        <begin position="372"/>
        <end position="393"/>
    </location>
</feature>
<dbReference type="Proteomes" id="UP000887540">
    <property type="component" value="Unplaced"/>
</dbReference>
<feature type="transmembrane region" description="Helical" evidence="6">
    <location>
        <begin position="325"/>
        <end position="349"/>
    </location>
</feature>
<dbReference type="GO" id="GO:0005774">
    <property type="term" value="C:vacuolar membrane"/>
    <property type="evidence" value="ECO:0007669"/>
    <property type="project" value="TreeGrafter"/>
</dbReference>
<keyword evidence="3 6" id="KW-1133">Transmembrane helix</keyword>
<feature type="transmembrane region" description="Helical" evidence="6">
    <location>
        <begin position="246"/>
        <end position="267"/>
    </location>
</feature>
<dbReference type="WBParaSite" id="ACRNAN_Path_1414.g5557.t1">
    <property type="protein sequence ID" value="ACRNAN_Path_1414.g5557.t1"/>
    <property type="gene ID" value="ACRNAN_Path_1414.g5557"/>
</dbReference>
<feature type="region of interest" description="Disordered" evidence="5">
    <location>
        <begin position="1"/>
        <end position="23"/>
    </location>
</feature>
<evidence type="ECO:0000259" key="7">
    <source>
        <dbReference type="Pfam" id="PF01490"/>
    </source>
</evidence>